<dbReference type="EMBL" id="JAHKPD010000008">
    <property type="protein sequence ID" value="MBU2949926.1"/>
    <property type="molecule type" value="Genomic_DNA"/>
</dbReference>
<protein>
    <submittedName>
        <fullName evidence="1">Aspartate kinase</fullName>
        <ecNumber evidence="1">2.7.2.4</ecNumber>
    </submittedName>
</protein>
<reference evidence="1" key="1">
    <citation type="submission" date="2021-05" db="EMBL/GenBank/DDBJ databases">
        <title>Draft genomes of bacteria isolated from model marine particles.</title>
        <authorList>
            <person name="Datta M.S."/>
            <person name="Schwartzman J.A."/>
            <person name="Enke T.N."/>
            <person name="Saavedra J."/>
            <person name="Cermak N."/>
            <person name="Cordero O.X."/>
        </authorList>
    </citation>
    <scope>NUCLEOTIDE SEQUENCE</scope>
    <source>
        <strain evidence="1">I2M19</strain>
    </source>
</reference>
<accession>A0ACC5U6J2</accession>
<gene>
    <name evidence="1" type="ORF">KO493_04355</name>
</gene>
<evidence type="ECO:0000313" key="1">
    <source>
        <dbReference type="EMBL" id="MBU2949926.1"/>
    </source>
</evidence>
<dbReference type="EC" id="2.7.2.4" evidence="1"/>
<comment type="caution">
    <text evidence="1">The sequence shown here is derived from an EMBL/GenBank/DDBJ whole genome shotgun (WGS) entry which is preliminary data.</text>
</comment>
<dbReference type="Proteomes" id="UP001647509">
    <property type="component" value="Unassembled WGS sequence"/>
</dbReference>
<keyword evidence="1" id="KW-0808">Transferase</keyword>
<keyword evidence="2" id="KW-1185">Reference proteome</keyword>
<keyword evidence="1" id="KW-0418">Kinase</keyword>
<sequence>MRIYKFGGASVKDANGVKNLASVLQKTGYNNTLIVISAMGKTTNALEAVIHNYFKNKSELPSAIQEVRKYHKDILLELFDAENHPVFGKINAFFDELHAFFKINKSPDYSFVYDQIIGFGELISTTIVSEYLNAIHLKNNWIDVREHIKTDSYFRRAKVDWDQTQQSIKENFKKDTLNITQGFLGSDSHNFTTTLGREGSDYTAAIFAYCLNAESVTIWKDVPGVLNADPRYFENTTLLNKISYREAIELAFYGASVIHPKTLQPLQRKEIPLFVKSFLNPEAAGTQIGKNVDLEPKIPCFIVKKNQALIALSSLDFSYIVEENISEIFSLLAKYKMKVNVIQNSAISFSVCIDNIYDNLDKLLHHLKAKFKVTCHENVALYTIRHYNPESIHQIEAHKKVLLKQLTQETTQVVTNTISPLK</sequence>
<organism evidence="1 2">
    <name type="scientific">Pseudotamlana agarivorans</name>
    <dbReference type="NCBI Taxonomy" id="481183"/>
    <lineage>
        <taxon>Bacteria</taxon>
        <taxon>Pseudomonadati</taxon>
        <taxon>Bacteroidota</taxon>
        <taxon>Flavobacteriia</taxon>
        <taxon>Flavobacteriales</taxon>
        <taxon>Flavobacteriaceae</taxon>
        <taxon>Pseudotamlana</taxon>
    </lineage>
</organism>
<proteinExistence type="predicted"/>
<name>A0ACC5U6J2_9FLAO</name>
<evidence type="ECO:0000313" key="2">
    <source>
        <dbReference type="Proteomes" id="UP001647509"/>
    </source>
</evidence>